<dbReference type="GO" id="GO:0071949">
    <property type="term" value="F:FAD binding"/>
    <property type="evidence" value="ECO:0007669"/>
    <property type="project" value="InterPro"/>
</dbReference>
<dbReference type="PANTHER" id="PTHR42685">
    <property type="entry name" value="GERANYLGERANYL DIPHOSPHATE REDUCTASE"/>
    <property type="match status" value="1"/>
</dbReference>
<dbReference type="RefSeq" id="WP_088553948.1">
    <property type="nucleotide sequence ID" value="NZ_BDGJ01000088.1"/>
</dbReference>
<dbReference type="EMBL" id="BDGJ01000088">
    <property type="protein sequence ID" value="GAW92642.1"/>
    <property type="molecule type" value="Genomic_DNA"/>
</dbReference>
<dbReference type="Proteomes" id="UP000197032">
    <property type="component" value="Unassembled WGS sequence"/>
</dbReference>
<dbReference type="InterPro" id="IPR050407">
    <property type="entry name" value="Geranylgeranyl_reductase"/>
</dbReference>
<reference evidence="3" key="1">
    <citation type="journal article" date="2017" name="Appl. Environ. Microbiol.">
        <title>Genomic analysis of Calderihabitans maritimus KKC1, a thermophilic hydrogenogenic carboxydotrophic bacterium isolated from marine sediment.</title>
        <authorList>
            <person name="Omae K."/>
            <person name="Yoneda Y."/>
            <person name="Fukuyama Y."/>
            <person name="Yoshida T."/>
            <person name="Sako Y."/>
        </authorList>
    </citation>
    <scope>NUCLEOTIDE SEQUENCE [LARGE SCALE GENOMIC DNA]</scope>
    <source>
        <strain evidence="3">KKC1</strain>
    </source>
</reference>
<dbReference type="InterPro" id="IPR036188">
    <property type="entry name" value="FAD/NAD-bd_sf"/>
</dbReference>
<sequence length="379" mass="41929">MHQVLVIGAGPAGAFLSYLLAKEGLDVVLLEKAKMPRPKPCGGAISLRAKNLIGFDLGELIEDEINHLVLTHNFVDPLEVRLDSPLAYLVDRKRFDFFLVKQAFEAGAQVYDEQKVLRIEILPDRVRVFTDRGSFDGQIVVGADGANSIVARTLGFNIKYGRALALDCSVSLPPEQMLRYKGTAYIDYGILAMGYSWIFPKATHLTAGIGSFLPRKDKKLKLELKNWLETYGLGNDGNRLEVKGHIVPTGLHTTTYHQERAILVGDAAGLTDPFTGEGIYNALLSSKLAAQVILDCTRKNKSIDLQPYSQLIKKNIIPELRAAARLALLFYPFSGTVHNLFCKKPELVKSLLQSVYAGYDTTGVLRQYSKLIVNFINSS</sequence>
<dbReference type="PRINTS" id="PR00420">
    <property type="entry name" value="RNGMNOXGNASE"/>
</dbReference>
<name>A0A1Z5HSY0_9FIRM</name>
<dbReference type="PANTHER" id="PTHR42685:SF22">
    <property type="entry name" value="CONDITIONED MEDIUM FACTOR RECEPTOR 1"/>
    <property type="match status" value="1"/>
</dbReference>
<protein>
    <submittedName>
        <fullName evidence="2">Geranylgeranyl reductase</fullName>
    </submittedName>
</protein>
<dbReference type="Gene3D" id="3.50.50.60">
    <property type="entry name" value="FAD/NAD(P)-binding domain"/>
    <property type="match status" value="1"/>
</dbReference>
<dbReference type="NCBIfam" id="TIGR02032">
    <property type="entry name" value="GG-red-SF"/>
    <property type="match status" value="1"/>
</dbReference>
<evidence type="ECO:0000313" key="2">
    <source>
        <dbReference type="EMBL" id="GAW92642.1"/>
    </source>
</evidence>
<dbReference type="InterPro" id="IPR002938">
    <property type="entry name" value="FAD-bd"/>
</dbReference>
<gene>
    <name evidence="2" type="ORF">KKC1_17930</name>
</gene>
<dbReference type="Pfam" id="PF01494">
    <property type="entry name" value="FAD_binding_3"/>
    <property type="match status" value="1"/>
</dbReference>
<organism evidence="2 3">
    <name type="scientific">Calderihabitans maritimus</name>
    <dbReference type="NCBI Taxonomy" id="1246530"/>
    <lineage>
        <taxon>Bacteria</taxon>
        <taxon>Bacillati</taxon>
        <taxon>Bacillota</taxon>
        <taxon>Clostridia</taxon>
        <taxon>Neomoorellales</taxon>
        <taxon>Calderihabitantaceae</taxon>
        <taxon>Calderihabitans</taxon>
    </lineage>
</organism>
<evidence type="ECO:0000313" key="3">
    <source>
        <dbReference type="Proteomes" id="UP000197032"/>
    </source>
</evidence>
<evidence type="ECO:0000259" key="1">
    <source>
        <dbReference type="Pfam" id="PF01494"/>
    </source>
</evidence>
<proteinExistence type="predicted"/>
<keyword evidence="3" id="KW-1185">Reference proteome</keyword>
<dbReference type="InterPro" id="IPR011777">
    <property type="entry name" value="Geranylgeranyl_Rdtase_fam"/>
</dbReference>
<dbReference type="OrthoDB" id="9806565at2"/>
<feature type="domain" description="FAD-binding" evidence="1">
    <location>
        <begin position="3"/>
        <end position="159"/>
    </location>
</feature>
<comment type="caution">
    <text evidence="2">The sequence shown here is derived from an EMBL/GenBank/DDBJ whole genome shotgun (WGS) entry which is preliminary data.</text>
</comment>
<dbReference type="GO" id="GO:0016628">
    <property type="term" value="F:oxidoreductase activity, acting on the CH-CH group of donors, NAD or NADP as acceptor"/>
    <property type="evidence" value="ECO:0007669"/>
    <property type="project" value="InterPro"/>
</dbReference>
<dbReference type="AlphaFoldDB" id="A0A1Z5HSY0"/>
<accession>A0A1Z5HSY0</accession>
<dbReference type="SUPFAM" id="SSF51905">
    <property type="entry name" value="FAD/NAD(P)-binding domain"/>
    <property type="match status" value="1"/>
</dbReference>